<accession>A0A7L4ZGM2</accession>
<protein>
    <submittedName>
        <fullName evidence="1">Uncharacterized protein</fullName>
    </submittedName>
</protein>
<gene>
    <name evidence="1" type="ORF">IMCC3317_09270</name>
</gene>
<reference evidence="1 2" key="1">
    <citation type="journal article" date="2013" name="Int. J. Syst. Evol. Microbiol.">
        <title>Kordia antarctica sp. nov., isolated from Antarctic seawater.</title>
        <authorList>
            <person name="Baek K."/>
            <person name="Choi A."/>
            <person name="Kang I."/>
            <person name="Lee K."/>
            <person name="Cho J.C."/>
        </authorList>
    </citation>
    <scope>NUCLEOTIDE SEQUENCE [LARGE SCALE GENOMIC DNA]</scope>
    <source>
        <strain evidence="1 2">IMCC3317</strain>
    </source>
</reference>
<evidence type="ECO:0000313" key="1">
    <source>
        <dbReference type="EMBL" id="QHI35581.1"/>
    </source>
</evidence>
<keyword evidence="2" id="KW-1185">Reference proteome</keyword>
<evidence type="ECO:0000313" key="2">
    <source>
        <dbReference type="Proteomes" id="UP000464657"/>
    </source>
</evidence>
<organism evidence="1 2">
    <name type="scientific">Kordia antarctica</name>
    <dbReference type="NCBI Taxonomy" id="1218801"/>
    <lineage>
        <taxon>Bacteria</taxon>
        <taxon>Pseudomonadati</taxon>
        <taxon>Bacteroidota</taxon>
        <taxon>Flavobacteriia</taxon>
        <taxon>Flavobacteriales</taxon>
        <taxon>Flavobacteriaceae</taxon>
        <taxon>Kordia</taxon>
    </lineage>
</organism>
<sequence length="60" mass="7256">MSCKTKCVKCKYEDQNNRLSHDNPNNPERYEGRAIWCKKLKEYIGPNRSQNEYCPHFVQY</sequence>
<dbReference type="EMBL" id="CP019288">
    <property type="protein sequence ID" value="QHI35581.1"/>
    <property type="molecule type" value="Genomic_DNA"/>
</dbReference>
<proteinExistence type="predicted"/>
<dbReference type="AlphaFoldDB" id="A0A7L4ZGM2"/>
<name>A0A7L4ZGM2_9FLAO</name>
<dbReference type="Proteomes" id="UP000464657">
    <property type="component" value="Chromosome"/>
</dbReference>
<dbReference type="KEGG" id="kan:IMCC3317_09270"/>